<dbReference type="RefSeq" id="WP_307689171.1">
    <property type="nucleotide sequence ID" value="NZ_JAUSRO010000004.1"/>
</dbReference>
<reference evidence="1 2" key="1">
    <citation type="submission" date="2023-07" db="EMBL/GenBank/DDBJ databases">
        <title>Sorghum-associated microbial communities from plants grown in Nebraska, USA.</title>
        <authorList>
            <person name="Schachtman D."/>
        </authorList>
    </citation>
    <scope>NUCLEOTIDE SEQUENCE [LARGE SCALE GENOMIC DNA]</scope>
    <source>
        <strain evidence="1 2">DS1607</strain>
    </source>
</reference>
<dbReference type="EMBL" id="JAUSRO010000004">
    <property type="protein sequence ID" value="MDP9899353.1"/>
    <property type="molecule type" value="Genomic_DNA"/>
</dbReference>
<dbReference type="Proteomes" id="UP001226867">
    <property type="component" value="Unassembled WGS sequence"/>
</dbReference>
<sequence length="53" mass="5888">MGEQNAVRDERETQRRQLALLHRRGDVARYGVAAKDAAGMAVHVNGQDGVEQR</sequence>
<gene>
    <name evidence="1" type="ORF">J2W36_001598</name>
</gene>
<keyword evidence="2" id="KW-1185">Reference proteome</keyword>
<comment type="caution">
    <text evidence="1">The sequence shown here is derived from an EMBL/GenBank/DDBJ whole genome shotgun (WGS) entry which is preliminary data.</text>
</comment>
<protein>
    <submittedName>
        <fullName evidence="1">Uncharacterized protein</fullName>
    </submittedName>
</protein>
<evidence type="ECO:0000313" key="2">
    <source>
        <dbReference type="Proteomes" id="UP001226867"/>
    </source>
</evidence>
<name>A0ABT9S4S0_9BURK</name>
<organism evidence="1 2">
    <name type="scientific">Variovorax ginsengisoli</name>
    <dbReference type="NCBI Taxonomy" id="363844"/>
    <lineage>
        <taxon>Bacteria</taxon>
        <taxon>Pseudomonadati</taxon>
        <taxon>Pseudomonadota</taxon>
        <taxon>Betaproteobacteria</taxon>
        <taxon>Burkholderiales</taxon>
        <taxon>Comamonadaceae</taxon>
        <taxon>Variovorax</taxon>
    </lineage>
</organism>
<accession>A0ABT9S4S0</accession>
<proteinExistence type="predicted"/>
<evidence type="ECO:0000313" key="1">
    <source>
        <dbReference type="EMBL" id="MDP9899353.1"/>
    </source>
</evidence>